<feature type="domain" description="UspA" evidence="1">
    <location>
        <begin position="59"/>
        <end position="108"/>
    </location>
</feature>
<evidence type="ECO:0000259" key="1">
    <source>
        <dbReference type="Pfam" id="PF00582"/>
    </source>
</evidence>
<organism evidence="2 3">
    <name type="scientific">[Myrmecia] bisecta</name>
    <dbReference type="NCBI Taxonomy" id="41462"/>
    <lineage>
        <taxon>Eukaryota</taxon>
        <taxon>Viridiplantae</taxon>
        <taxon>Chlorophyta</taxon>
        <taxon>core chlorophytes</taxon>
        <taxon>Trebouxiophyceae</taxon>
        <taxon>Trebouxiales</taxon>
        <taxon>Trebouxiaceae</taxon>
        <taxon>Myrmecia</taxon>
    </lineage>
</organism>
<name>A0AAW1PKI7_9CHLO</name>
<sequence>MCDTRLPYHGKVAVLAVDDTEEARFKSYLACELMPRVIRRHPDATPVILRLKAAGSAAIGRAICNWAHAKDTALIVMARHSRSAFEEFFVGSVSSFCVSNCREPLMLLP</sequence>
<dbReference type="SUPFAM" id="SSF52402">
    <property type="entry name" value="Adenine nucleotide alpha hydrolases-like"/>
    <property type="match status" value="1"/>
</dbReference>
<dbReference type="Pfam" id="PF00582">
    <property type="entry name" value="Usp"/>
    <property type="match status" value="1"/>
</dbReference>
<evidence type="ECO:0000313" key="3">
    <source>
        <dbReference type="Proteomes" id="UP001489004"/>
    </source>
</evidence>
<evidence type="ECO:0000313" key="2">
    <source>
        <dbReference type="EMBL" id="KAK9808955.1"/>
    </source>
</evidence>
<dbReference type="EMBL" id="JALJOR010000011">
    <property type="protein sequence ID" value="KAK9808955.1"/>
    <property type="molecule type" value="Genomic_DNA"/>
</dbReference>
<dbReference type="AlphaFoldDB" id="A0AAW1PKI7"/>
<dbReference type="InterPro" id="IPR006016">
    <property type="entry name" value="UspA"/>
</dbReference>
<dbReference type="Gene3D" id="3.40.50.620">
    <property type="entry name" value="HUPs"/>
    <property type="match status" value="1"/>
</dbReference>
<reference evidence="2 3" key="1">
    <citation type="journal article" date="2024" name="Nat. Commun.">
        <title>Phylogenomics reveals the evolutionary origins of lichenization in chlorophyte algae.</title>
        <authorList>
            <person name="Puginier C."/>
            <person name="Libourel C."/>
            <person name="Otte J."/>
            <person name="Skaloud P."/>
            <person name="Haon M."/>
            <person name="Grisel S."/>
            <person name="Petersen M."/>
            <person name="Berrin J.G."/>
            <person name="Delaux P.M."/>
            <person name="Dal Grande F."/>
            <person name="Keller J."/>
        </authorList>
    </citation>
    <scope>NUCLEOTIDE SEQUENCE [LARGE SCALE GENOMIC DNA]</scope>
    <source>
        <strain evidence="2 3">SAG 2043</strain>
    </source>
</reference>
<protein>
    <recommendedName>
        <fullName evidence="1">UspA domain-containing protein</fullName>
    </recommendedName>
</protein>
<dbReference type="Proteomes" id="UP001489004">
    <property type="component" value="Unassembled WGS sequence"/>
</dbReference>
<keyword evidence="3" id="KW-1185">Reference proteome</keyword>
<gene>
    <name evidence="2" type="ORF">WJX72_006974</name>
</gene>
<accession>A0AAW1PKI7</accession>
<proteinExistence type="predicted"/>
<dbReference type="InterPro" id="IPR014729">
    <property type="entry name" value="Rossmann-like_a/b/a_fold"/>
</dbReference>
<comment type="caution">
    <text evidence="2">The sequence shown here is derived from an EMBL/GenBank/DDBJ whole genome shotgun (WGS) entry which is preliminary data.</text>
</comment>